<dbReference type="GO" id="GO:0000160">
    <property type="term" value="P:phosphorelay signal transduction system"/>
    <property type="evidence" value="ECO:0007669"/>
    <property type="project" value="InterPro"/>
</dbReference>
<keyword evidence="1 2" id="KW-0597">Phosphoprotein</keyword>
<sequence length="129" mass="14412">MEGDNKTILIIEDEPQQREALQTAFERGGYRVEVAADGDEGLRKVREHMPCVVLLDLLMPVLDGFAFLEALNGDAALKRIPVVVLTNLTEREKTKAAMDPAKDYFFTKTNHTLEDIVGKVKHVCLRGDS</sequence>
<dbReference type="InterPro" id="IPR001789">
    <property type="entry name" value="Sig_transdc_resp-reg_receiver"/>
</dbReference>
<dbReference type="Proteomes" id="UP000176650">
    <property type="component" value="Unassembled WGS sequence"/>
</dbReference>
<organism evidence="4 5">
    <name type="scientific">Candidatus Azambacteria bacterium RIFCSPLOWO2_01_FULL_46_25</name>
    <dbReference type="NCBI Taxonomy" id="1797298"/>
    <lineage>
        <taxon>Bacteria</taxon>
        <taxon>Candidatus Azamiibacteriota</taxon>
    </lineage>
</organism>
<dbReference type="PANTHER" id="PTHR44591:SF3">
    <property type="entry name" value="RESPONSE REGULATORY DOMAIN-CONTAINING PROTEIN"/>
    <property type="match status" value="1"/>
</dbReference>
<dbReference type="Pfam" id="PF00072">
    <property type="entry name" value="Response_reg"/>
    <property type="match status" value="1"/>
</dbReference>
<feature type="modified residue" description="4-aspartylphosphate" evidence="2">
    <location>
        <position position="56"/>
    </location>
</feature>
<feature type="domain" description="Response regulatory" evidence="3">
    <location>
        <begin position="7"/>
        <end position="123"/>
    </location>
</feature>
<proteinExistence type="predicted"/>
<dbReference type="SUPFAM" id="SSF52172">
    <property type="entry name" value="CheY-like"/>
    <property type="match status" value="1"/>
</dbReference>
<dbReference type="Gene3D" id="3.40.50.2300">
    <property type="match status" value="1"/>
</dbReference>
<protein>
    <recommendedName>
        <fullName evidence="3">Response regulatory domain-containing protein</fullName>
    </recommendedName>
</protein>
<evidence type="ECO:0000313" key="4">
    <source>
        <dbReference type="EMBL" id="OGD34291.1"/>
    </source>
</evidence>
<dbReference type="InterPro" id="IPR011006">
    <property type="entry name" value="CheY-like_superfamily"/>
</dbReference>
<accession>A0A1F5BUM2</accession>
<reference evidence="4 5" key="1">
    <citation type="journal article" date="2016" name="Nat. Commun.">
        <title>Thousands of microbial genomes shed light on interconnected biogeochemical processes in an aquifer system.</title>
        <authorList>
            <person name="Anantharaman K."/>
            <person name="Brown C.T."/>
            <person name="Hug L.A."/>
            <person name="Sharon I."/>
            <person name="Castelle C.J."/>
            <person name="Probst A.J."/>
            <person name="Thomas B.C."/>
            <person name="Singh A."/>
            <person name="Wilkins M.J."/>
            <person name="Karaoz U."/>
            <person name="Brodie E.L."/>
            <person name="Williams K.H."/>
            <person name="Hubbard S.S."/>
            <person name="Banfield J.F."/>
        </authorList>
    </citation>
    <scope>NUCLEOTIDE SEQUENCE [LARGE SCALE GENOMIC DNA]</scope>
</reference>
<dbReference type="PANTHER" id="PTHR44591">
    <property type="entry name" value="STRESS RESPONSE REGULATOR PROTEIN 1"/>
    <property type="match status" value="1"/>
</dbReference>
<dbReference type="InterPro" id="IPR050595">
    <property type="entry name" value="Bact_response_regulator"/>
</dbReference>
<comment type="caution">
    <text evidence="4">The sequence shown here is derived from an EMBL/GenBank/DDBJ whole genome shotgun (WGS) entry which is preliminary data.</text>
</comment>
<dbReference type="PROSITE" id="PS50110">
    <property type="entry name" value="RESPONSE_REGULATORY"/>
    <property type="match status" value="1"/>
</dbReference>
<dbReference type="AlphaFoldDB" id="A0A1F5BUM2"/>
<evidence type="ECO:0000256" key="1">
    <source>
        <dbReference type="ARBA" id="ARBA00022553"/>
    </source>
</evidence>
<dbReference type="SMART" id="SM00448">
    <property type="entry name" value="REC"/>
    <property type="match status" value="1"/>
</dbReference>
<dbReference type="EMBL" id="MEYS01000001">
    <property type="protein sequence ID" value="OGD34291.1"/>
    <property type="molecule type" value="Genomic_DNA"/>
</dbReference>
<name>A0A1F5BUM2_9BACT</name>
<evidence type="ECO:0000256" key="2">
    <source>
        <dbReference type="PROSITE-ProRule" id="PRU00169"/>
    </source>
</evidence>
<gene>
    <name evidence="4" type="ORF">A2988_02060</name>
</gene>
<evidence type="ECO:0000313" key="5">
    <source>
        <dbReference type="Proteomes" id="UP000176650"/>
    </source>
</evidence>
<dbReference type="STRING" id="1797298.A2988_02060"/>
<evidence type="ECO:0000259" key="3">
    <source>
        <dbReference type="PROSITE" id="PS50110"/>
    </source>
</evidence>